<dbReference type="STRING" id="32264.T1L0D7"/>
<dbReference type="CDD" id="cd11419">
    <property type="entry name" value="bHLHzip_TFAP4"/>
    <property type="match status" value="1"/>
</dbReference>
<reference evidence="10" key="1">
    <citation type="submission" date="2011-08" db="EMBL/GenBank/DDBJ databases">
        <authorList>
            <person name="Rombauts S."/>
        </authorList>
    </citation>
    <scope>NUCLEOTIDE SEQUENCE</scope>
    <source>
        <strain evidence="10">London</strain>
    </source>
</reference>
<dbReference type="InterPro" id="IPR052207">
    <property type="entry name" value="Max-like/E-box_TFs"/>
</dbReference>
<dbReference type="InterPro" id="IPR011598">
    <property type="entry name" value="bHLH_dom"/>
</dbReference>
<dbReference type="EMBL" id="CAEY01000863">
    <property type="status" value="NOT_ANNOTATED_CDS"/>
    <property type="molecule type" value="Genomic_DNA"/>
</dbReference>
<dbReference type="SMART" id="SM00353">
    <property type="entry name" value="HLH"/>
    <property type="match status" value="1"/>
</dbReference>
<reference evidence="9" key="2">
    <citation type="submission" date="2015-06" db="UniProtKB">
        <authorList>
            <consortium name="EnsemblMetazoa"/>
        </authorList>
    </citation>
    <scope>IDENTIFICATION</scope>
</reference>
<organism evidence="9 10">
    <name type="scientific">Tetranychus urticae</name>
    <name type="common">Two-spotted spider mite</name>
    <dbReference type="NCBI Taxonomy" id="32264"/>
    <lineage>
        <taxon>Eukaryota</taxon>
        <taxon>Metazoa</taxon>
        <taxon>Ecdysozoa</taxon>
        <taxon>Arthropoda</taxon>
        <taxon>Chelicerata</taxon>
        <taxon>Arachnida</taxon>
        <taxon>Acari</taxon>
        <taxon>Acariformes</taxon>
        <taxon>Trombidiformes</taxon>
        <taxon>Prostigmata</taxon>
        <taxon>Eleutherengona</taxon>
        <taxon>Raphignathae</taxon>
        <taxon>Tetranychoidea</taxon>
        <taxon>Tetranychidae</taxon>
        <taxon>Tetranychus</taxon>
    </lineage>
</organism>
<dbReference type="GO" id="GO:0000981">
    <property type="term" value="F:DNA-binding transcription factor activity, RNA polymerase II-specific"/>
    <property type="evidence" value="ECO:0007669"/>
    <property type="project" value="TreeGrafter"/>
</dbReference>
<keyword evidence="6" id="KW-0175">Coiled coil</keyword>
<name>T1L0D7_TETUR</name>
<dbReference type="HOGENOM" id="CLU_044032_0_0_1"/>
<dbReference type="Proteomes" id="UP000015104">
    <property type="component" value="Unassembled WGS sequence"/>
</dbReference>
<dbReference type="OMA" id="THYQHPH"/>
<dbReference type="PANTHER" id="PTHR15741">
    <property type="entry name" value="BASIC HELIX-LOOP-HELIX ZIP TRANSCRIPTION FACTOR"/>
    <property type="match status" value="1"/>
</dbReference>
<dbReference type="PANTHER" id="PTHR15741:SF27">
    <property type="entry name" value="TRANSCRIPTION FACTOR AP-4"/>
    <property type="match status" value="1"/>
</dbReference>
<dbReference type="Pfam" id="PF00010">
    <property type="entry name" value="HLH"/>
    <property type="match status" value="1"/>
</dbReference>
<dbReference type="SUPFAM" id="SSF47459">
    <property type="entry name" value="HLH, helix-loop-helix DNA-binding domain"/>
    <property type="match status" value="1"/>
</dbReference>
<keyword evidence="3" id="KW-0238">DNA-binding</keyword>
<evidence type="ECO:0000256" key="1">
    <source>
        <dbReference type="ARBA" id="ARBA00004123"/>
    </source>
</evidence>
<dbReference type="PROSITE" id="PS50888">
    <property type="entry name" value="BHLH"/>
    <property type="match status" value="1"/>
</dbReference>
<dbReference type="EnsemblMetazoa" id="tetur30g00270.1">
    <property type="protein sequence ID" value="tetur30g00270.1"/>
    <property type="gene ID" value="tetur30g00270"/>
</dbReference>
<dbReference type="KEGG" id="tut:107369130"/>
<evidence type="ECO:0000256" key="3">
    <source>
        <dbReference type="ARBA" id="ARBA00023125"/>
    </source>
</evidence>
<gene>
    <name evidence="9" type="primary">107369130</name>
</gene>
<feature type="domain" description="BHLH" evidence="8">
    <location>
        <begin position="16"/>
        <end position="67"/>
    </location>
</feature>
<accession>T1L0D7</accession>
<dbReference type="eggNOG" id="KOG0561">
    <property type="taxonomic scope" value="Eukaryota"/>
</dbReference>
<protein>
    <recommendedName>
        <fullName evidence="8">BHLH domain-containing protein</fullName>
    </recommendedName>
</protein>
<dbReference type="InterPro" id="IPR036638">
    <property type="entry name" value="HLH_DNA-bd_sf"/>
</dbReference>
<evidence type="ECO:0000256" key="2">
    <source>
        <dbReference type="ARBA" id="ARBA00023015"/>
    </source>
</evidence>
<keyword evidence="10" id="KW-1185">Reference proteome</keyword>
<dbReference type="AlphaFoldDB" id="T1L0D7"/>
<dbReference type="GO" id="GO:0005634">
    <property type="term" value="C:nucleus"/>
    <property type="evidence" value="ECO:0007669"/>
    <property type="project" value="UniProtKB-SubCell"/>
</dbReference>
<proteinExistence type="predicted"/>
<keyword evidence="2" id="KW-0805">Transcription regulation</keyword>
<evidence type="ECO:0000313" key="9">
    <source>
        <dbReference type="EnsemblMetazoa" id="tetur30g00270.1"/>
    </source>
</evidence>
<evidence type="ECO:0000256" key="5">
    <source>
        <dbReference type="ARBA" id="ARBA00023242"/>
    </source>
</evidence>
<feature type="compositionally biased region" description="Polar residues" evidence="7">
    <location>
        <begin position="276"/>
        <end position="289"/>
    </location>
</feature>
<dbReference type="GO" id="GO:0046983">
    <property type="term" value="F:protein dimerization activity"/>
    <property type="evidence" value="ECO:0007669"/>
    <property type="project" value="InterPro"/>
</dbReference>
<dbReference type="Gene3D" id="4.10.280.10">
    <property type="entry name" value="Helix-loop-helix DNA-binding domain"/>
    <property type="match status" value="1"/>
</dbReference>
<feature type="coiled-coil region" evidence="6">
    <location>
        <begin position="141"/>
        <end position="175"/>
    </location>
</feature>
<evidence type="ECO:0000256" key="7">
    <source>
        <dbReference type="SAM" id="MobiDB-lite"/>
    </source>
</evidence>
<evidence type="ECO:0000256" key="6">
    <source>
        <dbReference type="SAM" id="Coils"/>
    </source>
</evidence>
<dbReference type="GO" id="GO:0000978">
    <property type="term" value="F:RNA polymerase II cis-regulatory region sequence-specific DNA binding"/>
    <property type="evidence" value="ECO:0007669"/>
    <property type="project" value="TreeGrafter"/>
</dbReference>
<evidence type="ECO:0000259" key="8">
    <source>
        <dbReference type="PROSITE" id="PS50888"/>
    </source>
</evidence>
<evidence type="ECO:0000313" key="10">
    <source>
        <dbReference type="Proteomes" id="UP000015104"/>
    </source>
</evidence>
<dbReference type="OrthoDB" id="10029128at2759"/>
<comment type="subcellular location">
    <subcellularLocation>
        <location evidence="1">Nucleus</location>
    </subcellularLocation>
</comment>
<keyword evidence="4" id="KW-0804">Transcription</keyword>
<sequence>MSRLSPRSQLEHEKRVRREIANSNERRRMQSINAGFNSLRTMLPKHDGEKLSKAAILQHTAEYIHQLEQEKTRLLSEICQLKRSQNCSGENDGSFQNVAPLKKVKIVNTGIIESDSSDEGIQCQINSRTTTTSGNESEINVDELKNDLVEVRKVLDRERRLRMQLEDQVRALEAQLYPERIKEIAQQVHLQFNSNTEDSHISASEETAAAVSSVVNDEIVAETIEIETHSCPDSPLHQTTFVVTAPTSNPNSSPPSPTGGETPQDLSTKPIKLSSVPMTTTPSKANQKSAQPAAIALPIDVPFVGNETTGPTTVTLRIIGSIGDATARLEAAIPNTTSRQNLDTIVEAIRHLEGDHLFRDDMKLVTAAVTHPM</sequence>
<feature type="region of interest" description="Disordered" evidence="7">
    <location>
        <begin position="243"/>
        <end position="289"/>
    </location>
</feature>
<keyword evidence="5" id="KW-0539">Nucleus</keyword>
<evidence type="ECO:0000256" key="4">
    <source>
        <dbReference type="ARBA" id="ARBA00023163"/>
    </source>
</evidence>